<feature type="compositionally biased region" description="Basic and acidic residues" evidence="1">
    <location>
        <begin position="301"/>
        <end position="321"/>
    </location>
</feature>
<feature type="non-terminal residue" evidence="2">
    <location>
        <position position="1"/>
    </location>
</feature>
<gene>
    <name evidence="2" type="ORF">PSTT_02355</name>
</gene>
<proteinExistence type="predicted"/>
<feature type="non-terminal residue" evidence="2">
    <location>
        <position position="321"/>
    </location>
</feature>
<dbReference type="Proteomes" id="UP000239156">
    <property type="component" value="Unassembled WGS sequence"/>
</dbReference>
<comment type="caution">
    <text evidence="2">The sequence shown here is derived from an EMBL/GenBank/DDBJ whole genome shotgun (WGS) entry which is preliminary data.</text>
</comment>
<feature type="region of interest" description="Disordered" evidence="1">
    <location>
        <begin position="222"/>
        <end position="248"/>
    </location>
</feature>
<evidence type="ECO:0000313" key="3">
    <source>
        <dbReference type="Proteomes" id="UP000239156"/>
    </source>
</evidence>
<organism evidence="2 3">
    <name type="scientific">Puccinia striiformis</name>
    <dbReference type="NCBI Taxonomy" id="27350"/>
    <lineage>
        <taxon>Eukaryota</taxon>
        <taxon>Fungi</taxon>
        <taxon>Dikarya</taxon>
        <taxon>Basidiomycota</taxon>
        <taxon>Pucciniomycotina</taxon>
        <taxon>Pucciniomycetes</taxon>
        <taxon>Pucciniales</taxon>
        <taxon>Pucciniaceae</taxon>
        <taxon>Puccinia</taxon>
    </lineage>
</organism>
<dbReference type="VEuPathDB" id="FungiDB:PSHT_01911"/>
<protein>
    <submittedName>
        <fullName evidence="2">Uncharacterized protein</fullName>
    </submittedName>
</protein>
<name>A0A2S4W008_9BASI</name>
<dbReference type="EMBL" id="PKSL01000014">
    <property type="protein sequence ID" value="POW15089.1"/>
    <property type="molecule type" value="Genomic_DNA"/>
</dbReference>
<accession>A0A2S4W008</accession>
<dbReference type="AlphaFoldDB" id="A0A2S4W008"/>
<evidence type="ECO:0000313" key="2">
    <source>
        <dbReference type="EMBL" id="POW15089.1"/>
    </source>
</evidence>
<dbReference type="VEuPathDB" id="FungiDB:PSTT_02355"/>
<feature type="region of interest" description="Disordered" evidence="1">
    <location>
        <begin position="296"/>
        <end position="321"/>
    </location>
</feature>
<reference evidence="2" key="1">
    <citation type="submission" date="2017-12" db="EMBL/GenBank/DDBJ databases">
        <title>Gene loss provides genomic basis for host adaptation in cereal stripe rust fungi.</title>
        <authorList>
            <person name="Xia C."/>
        </authorList>
    </citation>
    <scope>NUCLEOTIDE SEQUENCE [LARGE SCALE GENOMIC DNA]</scope>
    <source>
        <strain evidence="2">93-210</strain>
    </source>
</reference>
<keyword evidence="3" id="KW-1185">Reference proteome</keyword>
<sequence>CQLFPDDHNSLREFDRQLTSSGGYSSRASHQSRDLDTPTALLRPETATWICNNFKSLRACVGKPEEMVKMAQPLFNIPKNKRWPASVVMQLCWFESFIGPPQVPLEKVVALKVQPSTSLITSYSLSQDAIDGQSTDWLKTHLSIKWREDGDLVEKVDQAIVRRLKTTRMSLRLSSRLDSRTQTGVWPDALTIQGRCRSQENLPGQGDHIGCSSLIGLLEAAHSPQSTQTRAGQGHQKPSPSPLLDGYRRGSCPSCGQAGYLQDRALWGNDTTLAKDVTADQAALPTNEEIAAKIAQLNGRASEDKGADGENDKENDHDFSP</sequence>
<evidence type="ECO:0000256" key="1">
    <source>
        <dbReference type="SAM" id="MobiDB-lite"/>
    </source>
</evidence>